<gene>
    <name evidence="3" type="ORF">AVR91_0214155</name>
</gene>
<protein>
    <submittedName>
        <fullName evidence="3">Nucleoside-diphosphate sugar epimerase</fullName>
    </submittedName>
</protein>
<name>A0A1W2LX26_9PSEU</name>
<reference evidence="3 4" key="1">
    <citation type="submission" date="2016-12" db="EMBL/GenBank/DDBJ databases">
        <title>Amycolatopsis keratiniphila subsp. keratiniphila genome sequencing and assembly.</title>
        <authorList>
            <person name="Mayilraj S."/>
            <person name="Kaur N."/>
        </authorList>
    </citation>
    <scope>NUCLEOTIDE SEQUENCE [LARGE SCALE GENOMIC DNA]</scope>
    <source>
        <strain evidence="3 4">DSM 44409</strain>
    </source>
</reference>
<organism evidence="3 4">
    <name type="scientific">Amycolatopsis keratiniphila subsp. keratiniphila</name>
    <dbReference type="NCBI Taxonomy" id="227715"/>
    <lineage>
        <taxon>Bacteria</taxon>
        <taxon>Bacillati</taxon>
        <taxon>Actinomycetota</taxon>
        <taxon>Actinomycetes</taxon>
        <taxon>Pseudonocardiales</taxon>
        <taxon>Pseudonocardiaceae</taxon>
        <taxon>Amycolatopsis</taxon>
        <taxon>Amycolatopsis japonica group</taxon>
    </lineage>
</organism>
<dbReference type="AlphaFoldDB" id="A0A1W2LX26"/>
<dbReference type="GO" id="GO:0004029">
    <property type="term" value="F:aldehyde dehydrogenase (NAD+) activity"/>
    <property type="evidence" value="ECO:0007669"/>
    <property type="project" value="TreeGrafter"/>
</dbReference>
<accession>A0A1W2LX26</accession>
<sequence>MKIVVTGASGNIGTALLRNLSGEGHDLIGVARHCPDTTVAPYSSARWVQQDIGANDAWDELTGLFRGADAVVHLAWAIHPRADDPAMRRTNMAGSANVLRAAADAGVEHIVCASSVAAYTPADRWHEVDEDWPCGGLAESAYSVGKAAFETQLDEFCRRYPDIGVARIRPCGVVQPDAAAEFSGWLLSPLAPPLPLGGDWLPVPLWPGLRMQVVHADDVARAIRAILDRRATGAFNLAGEPVLKSRDLARLAGGIRIPVPLKLLTSLAWPSWRLGLQPLHPSWLRLADRASLVDTRRAREELGWRPRHDPAATITELLAAIRAGRRGGSRPLDPPRDRIRLGRPSHQDQSAGQ</sequence>
<dbReference type="InterPro" id="IPR001509">
    <property type="entry name" value="Epimerase_deHydtase"/>
</dbReference>
<evidence type="ECO:0000313" key="3">
    <source>
        <dbReference type="EMBL" id="ONF70760.1"/>
    </source>
</evidence>
<dbReference type="EMBL" id="LQMT02000013">
    <property type="protein sequence ID" value="ONF70760.1"/>
    <property type="molecule type" value="Genomic_DNA"/>
</dbReference>
<dbReference type="Pfam" id="PF01370">
    <property type="entry name" value="Epimerase"/>
    <property type="match status" value="1"/>
</dbReference>
<dbReference type="InterPro" id="IPR051783">
    <property type="entry name" value="NAD(P)-dependent_oxidoreduct"/>
</dbReference>
<dbReference type="InterPro" id="IPR036291">
    <property type="entry name" value="NAD(P)-bd_dom_sf"/>
</dbReference>
<dbReference type="GO" id="GO:0005737">
    <property type="term" value="C:cytoplasm"/>
    <property type="evidence" value="ECO:0007669"/>
    <property type="project" value="TreeGrafter"/>
</dbReference>
<dbReference type="SUPFAM" id="SSF51735">
    <property type="entry name" value="NAD(P)-binding Rossmann-fold domains"/>
    <property type="match status" value="1"/>
</dbReference>
<evidence type="ECO:0000256" key="1">
    <source>
        <dbReference type="SAM" id="MobiDB-lite"/>
    </source>
</evidence>
<proteinExistence type="predicted"/>
<feature type="domain" description="NAD-dependent epimerase/dehydratase" evidence="2">
    <location>
        <begin position="3"/>
        <end position="237"/>
    </location>
</feature>
<evidence type="ECO:0000313" key="4">
    <source>
        <dbReference type="Proteomes" id="UP000076660"/>
    </source>
</evidence>
<comment type="caution">
    <text evidence="3">The sequence shown here is derived from an EMBL/GenBank/DDBJ whole genome shotgun (WGS) entry which is preliminary data.</text>
</comment>
<dbReference type="PANTHER" id="PTHR48079:SF6">
    <property type="entry name" value="NAD(P)-BINDING DOMAIN-CONTAINING PROTEIN-RELATED"/>
    <property type="match status" value="1"/>
</dbReference>
<dbReference type="OrthoDB" id="3338687at2"/>
<dbReference type="RefSeq" id="WP_063271155.1">
    <property type="nucleotide sequence ID" value="NZ_LQMT02000013.1"/>
</dbReference>
<feature type="region of interest" description="Disordered" evidence="1">
    <location>
        <begin position="325"/>
        <end position="353"/>
    </location>
</feature>
<dbReference type="Gene3D" id="3.40.50.720">
    <property type="entry name" value="NAD(P)-binding Rossmann-like Domain"/>
    <property type="match status" value="1"/>
</dbReference>
<dbReference type="Proteomes" id="UP000076660">
    <property type="component" value="Unassembled WGS sequence"/>
</dbReference>
<evidence type="ECO:0000259" key="2">
    <source>
        <dbReference type="Pfam" id="PF01370"/>
    </source>
</evidence>
<dbReference type="PANTHER" id="PTHR48079">
    <property type="entry name" value="PROTEIN YEEZ"/>
    <property type="match status" value="1"/>
</dbReference>